<protein>
    <submittedName>
        <fullName evidence="1">Uncharacterized protein</fullName>
    </submittedName>
</protein>
<evidence type="ECO:0000313" key="1">
    <source>
        <dbReference type="EMBL" id="SEP53806.1"/>
    </source>
</evidence>
<name>A0A1H8YNS9_9PSEU</name>
<dbReference type="RefSeq" id="WP_091628684.1">
    <property type="nucleotide sequence ID" value="NZ_FOEF01000031.1"/>
</dbReference>
<proteinExistence type="predicted"/>
<dbReference type="EMBL" id="FOEF01000031">
    <property type="protein sequence ID" value="SEP53806.1"/>
    <property type="molecule type" value="Genomic_DNA"/>
</dbReference>
<accession>A0A1H8YNS9</accession>
<reference evidence="1 2" key="1">
    <citation type="submission" date="2016-10" db="EMBL/GenBank/DDBJ databases">
        <authorList>
            <person name="de Groot N.N."/>
        </authorList>
    </citation>
    <scope>NUCLEOTIDE SEQUENCE [LARGE SCALE GENOMIC DNA]</scope>
    <source>
        <strain evidence="1 2">DSM 44993</strain>
    </source>
</reference>
<evidence type="ECO:0000313" key="2">
    <source>
        <dbReference type="Proteomes" id="UP000198582"/>
    </source>
</evidence>
<organism evidence="1 2">
    <name type="scientific">Amycolatopsis saalfeldensis</name>
    <dbReference type="NCBI Taxonomy" id="394193"/>
    <lineage>
        <taxon>Bacteria</taxon>
        <taxon>Bacillati</taxon>
        <taxon>Actinomycetota</taxon>
        <taxon>Actinomycetes</taxon>
        <taxon>Pseudonocardiales</taxon>
        <taxon>Pseudonocardiaceae</taxon>
        <taxon>Amycolatopsis</taxon>
    </lineage>
</organism>
<dbReference type="OrthoDB" id="3467040at2"/>
<keyword evidence="2" id="KW-1185">Reference proteome</keyword>
<dbReference type="AlphaFoldDB" id="A0A1H8YNS9"/>
<sequence length="237" mass="26045">MFTSSTLDATCGEVYVTITYGWKTFPAIIDHERSNGFPVPRFRRTVAEAIAPWLNSLHGRDPSAWRHTATIDGDVFSLTDTEQGTLELIEPDENNRYAIGSGVGPWELTAPQRDSQADAALLSDPARLTAEDGEILVTVNIDGEDPAFPALSWQGGWSRAGSPRFRRPVAEAVVAWISNTASMYGPDECFSAYWDGDIVVLIDPQLVGEDGYLPSRIAADEDGRYSIGATFEWERVD</sequence>
<dbReference type="Proteomes" id="UP000198582">
    <property type="component" value="Unassembled WGS sequence"/>
</dbReference>
<gene>
    <name evidence="1" type="ORF">SAMN04489732_13145</name>
</gene>